<evidence type="ECO:0000313" key="5">
    <source>
        <dbReference type="EMBL" id="KAJ6796955.1"/>
    </source>
</evidence>
<dbReference type="PANTHER" id="PTHR48047">
    <property type="entry name" value="GLYCOSYLTRANSFERASE"/>
    <property type="match status" value="1"/>
</dbReference>
<reference evidence="5" key="1">
    <citation type="journal article" date="2023" name="GigaByte">
        <title>Genome assembly of the bearded iris, Iris pallida Lam.</title>
        <authorList>
            <person name="Bruccoleri R.E."/>
            <person name="Oakeley E.J."/>
            <person name="Faust A.M.E."/>
            <person name="Altorfer M."/>
            <person name="Dessus-Babus S."/>
            <person name="Burckhardt D."/>
            <person name="Oertli M."/>
            <person name="Naumann U."/>
            <person name="Petersen F."/>
            <person name="Wong J."/>
        </authorList>
    </citation>
    <scope>NUCLEOTIDE SEQUENCE</scope>
    <source>
        <strain evidence="5">GSM-AAB239-AS_SAM_17_03QT</strain>
    </source>
</reference>
<sequence length="480" mass="52591">MAVVEPLRVFFIPLMSPGHMIPMVDMAKLFSRHGASATIVTTPGNEPLVRPSVAGSSVDLLLLPFPPSAAELLPGGRENLTFMPKSDHARFFDAFFALRPSLEALLRARRPDCIVTDTMYAWTADAAAALGIPRLVFHGHGTFPQCVHESLHLRGTHKKKKSEEESFLVEGIPDRVELRKSEVSSIFQWEAALDFWKEAEEKSFGVVVNSFYALEPEYAELYRRKPGRRAWCVGPVSLANCKGSTSIRSRGGNNNHPEVERCLEWLDSVGTAGSVVYVCFGSLNEFEPEQLDEIASGLEESGYGFVWVVRNSGWAAEEGFEERVKGRGVIIRGWAPQTLILGHPAVGGFVTHCGWNSTLEGVAAGVPMVTWPVEYEQFVNEKLICQVLGVGVGVERGEAGAVVRKEAVAKAVAEAMGGGREGERRREMAREYAAMAAAAVEEGGSSYMDTAGLIQELLEFRAQAQSARPNWTQTQTQLCF</sequence>
<dbReference type="InterPro" id="IPR002213">
    <property type="entry name" value="UDP_glucos_trans"/>
</dbReference>
<dbReference type="Proteomes" id="UP001140949">
    <property type="component" value="Unassembled WGS sequence"/>
</dbReference>
<protein>
    <recommendedName>
        <fullName evidence="4">Glycosyltransferase</fullName>
        <ecNumber evidence="4">2.4.1.-</ecNumber>
    </recommendedName>
</protein>
<comment type="caution">
    <text evidence="5">The sequence shown here is derived from an EMBL/GenBank/DDBJ whole genome shotgun (WGS) entry which is preliminary data.</text>
</comment>
<evidence type="ECO:0000256" key="1">
    <source>
        <dbReference type="ARBA" id="ARBA00009995"/>
    </source>
</evidence>
<reference evidence="5" key="2">
    <citation type="submission" date="2023-04" db="EMBL/GenBank/DDBJ databases">
        <authorList>
            <person name="Bruccoleri R.E."/>
            <person name="Oakeley E.J."/>
            <person name="Faust A.-M."/>
            <person name="Dessus-Babus S."/>
            <person name="Altorfer M."/>
            <person name="Burckhardt D."/>
            <person name="Oertli M."/>
            <person name="Naumann U."/>
            <person name="Petersen F."/>
            <person name="Wong J."/>
        </authorList>
    </citation>
    <scope>NUCLEOTIDE SEQUENCE</scope>
    <source>
        <strain evidence="5">GSM-AAB239-AS_SAM_17_03QT</strain>
        <tissue evidence="5">Leaf</tissue>
    </source>
</reference>
<dbReference type="EC" id="2.4.1.-" evidence="4"/>
<dbReference type="InterPro" id="IPR035595">
    <property type="entry name" value="UDP_glycos_trans_CS"/>
</dbReference>
<keyword evidence="3" id="KW-0328">Glycosyltransferase</keyword>
<name>A0AAX6DZ45_IRIPA</name>
<dbReference type="AlphaFoldDB" id="A0AAX6DZ45"/>
<dbReference type="FunFam" id="3.40.50.2000:FF:000063">
    <property type="entry name" value="Glycosyltransferase"/>
    <property type="match status" value="1"/>
</dbReference>
<proteinExistence type="inferred from homology"/>
<accession>A0AAX6DZ45</accession>
<evidence type="ECO:0000256" key="2">
    <source>
        <dbReference type="ARBA" id="ARBA00022679"/>
    </source>
</evidence>
<dbReference type="SUPFAM" id="SSF53756">
    <property type="entry name" value="UDP-Glycosyltransferase/glycogen phosphorylase"/>
    <property type="match status" value="1"/>
</dbReference>
<evidence type="ECO:0000313" key="6">
    <source>
        <dbReference type="Proteomes" id="UP001140949"/>
    </source>
</evidence>
<gene>
    <name evidence="5" type="ORF">M6B38_221100</name>
</gene>
<evidence type="ECO:0000256" key="3">
    <source>
        <dbReference type="RuleBase" id="RU003718"/>
    </source>
</evidence>
<dbReference type="PROSITE" id="PS00375">
    <property type="entry name" value="UDPGT"/>
    <property type="match status" value="1"/>
</dbReference>
<dbReference type="GO" id="GO:0035251">
    <property type="term" value="F:UDP-glucosyltransferase activity"/>
    <property type="evidence" value="ECO:0007669"/>
    <property type="project" value="TreeGrafter"/>
</dbReference>
<evidence type="ECO:0000256" key="4">
    <source>
        <dbReference type="RuleBase" id="RU362057"/>
    </source>
</evidence>
<keyword evidence="6" id="KW-1185">Reference proteome</keyword>
<dbReference type="EMBL" id="JANAVB010041219">
    <property type="protein sequence ID" value="KAJ6796955.1"/>
    <property type="molecule type" value="Genomic_DNA"/>
</dbReference>
<dbReference type="CDD" id="cd03784">
    <property type="entry name" value="GT1_Gtf-like"/>
    <property type="match status" value="1"/>
</dbReference>
<keyword evidence="2 3" id="KW-0808">Transferase</keyword>
<dbReference type="Gene3D" id="3.40.50.2000">
    <property type="entry name" value="Glycogen Phosphorylase B"/>
    <property type="match status" value="2"/>
</dbReference>
<organism evidence="5 6">
    <name type="scientific">Iris pallida</name>
    <name type="common">Sweet iris</name>
    <dbReference type="NCBI Taxonomy" id="29817"/>
    <lineage>
        <taxon>Eukaryota</taxon>
        <taxon>Viridiplantae</taxon>
        <taxon>Streptophyta</taxon>
        <taxon>Embryophyta</taxon>
        <taxon>Tracheophyta</taxon>
        <taxon>Spermatophyta</taxon>
        <taxon>Magnoliopsida</taxon>
        <taxon>Liliopsida</taxon>
        <taxon>Asparagales</taxon>
        <taxon>Iridaceae</taxon>
        <taxon>Iridoideae</taxon>
        <taxon>Irideae</taxon>
        <taxon>Iris</taxon>
    </lineage>
</organism>
<dbReference type="PANTHER" id="PTHR48047:SF19">
    <property type="entry name" value="GLYCOSYLTRANSFERASE"/>
    <property type="match status" value="1"/>
</dbReference>
<dbReference type="Pfam" id="PF00201">
    <property type="entry name" value="UDPGT"/>
    <property type="match status" value="1"/>
</dbReference>
<comment type="similarity">
    <text evidence="1 3">Belongs to the UDP-glycosyltransferase family.</text>
</comment>